<dbReference type="PANTHER" id="PTHR32432:SF3">
    <property type="entry name" value="ETHANOLAMINE UTILIZATION PROTEIN EUTJ"/>
    <property type="match status" value="1"/>
</dbReference>
<dbReference type="eggNOG" id="COG4972">
    <property type="taxonomic scope" value="Bacteria"/>
</dbReference>
<dbReference type="CDD" id="cd24049">
    <property type="entry name" value="ASKHA_NBD_PilM"/>
    <property type="match status" value="1"/>
</dbReference>
<dbReference type="Gene3D" id="3.30.420.40">
    <property type="match status" value="2"/>
</dbReference>
<keyword evidence="3" id="KW-1185">Reference proteome</keyword>
<comment type="similarity">
    <text evidence="1">Belongs to the heat shock protein 70 family.</text>
</comment>
<proteinExistence type="inferred from homology"/>
<dbReference type="Pfam" id="PF11104">
    <property type="entry name" value="PilM_2"/>
    <property type="match status" value="1"/>
</dbReference>
<dbReference type="Gene3D" id="3.30.1490.300">
    <property type="match status" value="1"/>
</dbReference>
<dbReference type="OrthoDB" id="9773403at2"/>
<sequence length="353" mass="38271">MGFFGPKTVPLLGVDISSSTVKVLQLGKDGGGYRIEHCAVVALPPDAIVEKRIIDVESVGAAVRKAVQRSGSKLKHAAAAVTDSEVVVRRLSMSSELSELEVEGQLQVEASQYIPYPLEEVSLDFQQLGPRPDRPELQDIMLVASRTENVDMRVAVLELGGLSARIMDVESLALRNAFSTFILAGKPRPRQALIALIDIGATMTTLTVLKDNKAIYSREQAFGGRWLTEEIARHYGLSFEEAGRAKRKGGLPEDYAESLLEPFKRSMVQQASRLLQMFYAGSDVAQVDEIILAGGCSMIPGMAELFRQELHVTTSVADPTATIAISPRLSAENIKSDGPALMIAMGLALRSFD</sequence>
<dbReference type="KEGG" id="fau:Fraau_2782"/>
<dbReference type="AlphaFoldDB" id="H8L080"/>
<dbReference type="InterPro" id="IPR005883">
    <property type="entry name" value="PilM"/>
</dbReference>
<dbReference type="HOGENOM" id="CLU_050686_1_0_6"/>
<dbReference type="SUPFAM" id="SSF53067">
    <property type="entry name" value="Actin-like ATPase domain"/>
    <property type="match status" value="2"/>
</dbReference>
<name>H8L080_FRAAD</name>
<dbReference type="STRING" id="767434.Fraau_2782"/>
<dbReference type="InterPro" id="IPR018181">
    <property type="entry name" value="Heat_shock_70_CS"/>
</dbReference>
<evidence type="ECO:0000256" key="1">
    <source>
        <dbReference type="ARBA" id="ARBA00007381"/>
    </source>
</evidence>
<dbReference type="Proteomes" id="UP000005234">
    <property type="component" value="Chromosome"/>
</dbReference>
<gene>
    <name evidence="2" type="ordered locus">Fraau_2782</name>
</gene>
<dbReference type="PROSITE" id="PS01036">
    <property type="entry name" value="HSP70_3"/>
    <property type="match status" value="1"/>
</dbReference>
<evidence type="ECO:0000313" key="3">
    <source>
        <dbReference type="Proteomes" id="UP000005234"/>
    </source>
</evidence>
<protein>
    <submittedName>
        <fullName evidence="2">Type IV pilus assembly protein PilM</fullName>
    </submittedName>
</protein>
<evidence type="ECO:0000313" key="2">
    <source>
        <dbReference type="EMBL" id="AFC87118.1"/>
    </source>
</evidence>
<dbReference type="InterPro" id="IPR050696">
    <property type="entry name" value="FtsA/MreB"/>
</dbReference>
<organism evidence="2 3">
    <name type="scientific">Frateuria aurantia (strain ATCC 33424 / DSM 6220 / KCTC 2777 / LMG 1558 / NBRC 3245 / NCIMB 13370)</name>
    <name type="common">Acetobacter aurantius</name>
    <dbReference type="NCBI Taxonomy" id="767434"/>
    <lineage>
        <taxon>Bacteria</taxon>
        <taxon>Pseudomonadati</taxon>
        <taxon>Pseudomonadota</taxon>
        <taxon>Gammaproteobacteria</taxon>
        <taxon>Lysobacterales</taxon>
        <taxon>Rhodanobacteraceae</taxon>
        <taxon>Frateuria</taxon>
    </lineage>
</organism>
<dbReference type="RefSeq" id="WP_014404121.1">
    <property type="nucleotide sequence ID" value="NC_017033.1"/>
</dbReference>
<dbReference type="EMBL" id="CP003350">
    <property type="protein sequence ID" value="AFC87118.1"/>
    <property type="molecule type" value="Genomic_DNA"/>
</dbReference>
<dbReference type="NCBIfam" id="TIGR01175">
    <property type="entry name" value="pilM"/>
    <property type="match status" value="1"/>
</dbReference>
<dbReference type="PANTHER" id="PTHR32432">
    <property type="entry name" value="CELL DIVISION PROTEIN FTSA-RELATED"/>
    <property type="match status" value="1"/>
</dbReference>
<reference evidence="2" key="1">
    <citation type="submission" date="2012-02" db="EMBL/GenBank/DDBJ databases">
        <title>The complete genome of Frateuria aurantia DSM 6220.</title>
        <authorList>
            <consortium name="US DOE Joint Genome Institute (JGI-PGF)"/>
            <person name="Lucas S."/>
            <person name="Copeland A."/>
            <person name="Lapidus A."/>
            <person name="Glavina del Rio T."/>
            <person name="Dalin E."/>
            <person name="Tice H."/>
            <person name="Bruce D."/>
            <person name="Goodwin L."/>
            <person name="Pitluck S."/>
            <person name="Peters L."/>
            <person name="Ovchinnikova G."/>
            <person name="Teshima H."/>
            <person name="Kyrpides N."/>
            <person name="Mavromatis K."/>
            <person name="Ivanova N."/>
            <person name="Brettin T."/>
            <person name="Detter J.C."/>
            <person name="Han C."/>
            <person name="Larimer F."/>
            <person name="Land M."/>
            <person name="Hauser L."/>
            <person name="Markowitz V."/>
            <person name="Cheng J.-F."/>
            <person name="Hugenholtz P."/>
            <person name="Woyke T."/>
            <person name="Wu D."/>
            <person name="Brambilla E."/>
            <person name="Klenk H.-P."/>
            <person name="Eisen J.A."/>
        </authorList>
    </citation>
    <scope>NUCLEOTIDE SEQUENCE</scope>
    <source>
        <strain evidence="2">DSM 6220</strain>
    </source>
</reference>
<accession>H8L080</accession>
<dbReference type="InterPro" id="IPR043129">
    <property type="entry name" value="ATPase_NBD"/>
</dbReference>
<dbReference type="PIRSF" id="PIRSF019169">
    <property type="entry name" value="PilM"/>
    <property type="match status" value="1"/>
</dbReference>